<dbReference type="PROSITE" id="PS50994">
    <property type="entry name" value="INTEGRASE"/>
    <property type="match status" value="1"/>
</dbReference>
<name>A0A9Q3B893_9BASI</name>
<dbReference type="GO" id="GO:0003723">
    <property type="term" value="F:RNA binding"/>
    <property type="evidence" value="ECO:0007669"/>
    <property type="project" value="UniProtKB-KW"/>
</dbReference>
<evidence type="ECO:0000256" key="1">
    <source>
        <dbReference type="ARBA" id="ARBA00022884"/>
    </source>
</evidence>
<dbReference type="InterPro" id="IPR036397">
    <property type="entry name" value="RNaseH_sf"/>
</dbReference>
<gene>
    <name evidence="3" type="ORF">O181_000246</name>
</gene>
<dbReference type="GO" id="GO:0015074">
    <property type="term" value="P:DNA integration"/>
    <property type="evidence" value="ECO:0007669"/>
    <property type="project" value="InterPro"/>
</dbReference>
<evidence type="ECO:0000259" key="2">
    <source>
        <dbReference type="PROSITE" id="PS50994"/>
    </source>
</evidence>
<accession>A0A9Q3B893</accession>
<protein>
    <recommendedName>
        <fullName evidence="2">Integrase catalytic domain-containing protein</fullName>
    </recommendedName>
</protein>
<dbReference type="PANTHER" id="PTHR37984">
    <property type="entry name" value="PROTEIN CBG26694"/>
    <property type="match status" value="1"/>
</dbReference>
<dbReference type="EMBL" id="AVOT02000024">
    <property type="protein sequence ID" value="MBW0460531.1"/>
    <property type="molecule type" value="Genomic_DNA"/>
</dbReference>
<dbReference type="InterPro" id="IPR012337">
    <property type="entry name" value="RNaseH-like_sf"/>
</dbReference>
<dbReference type="OrthoDB" id="3268967at2759"/>
<dbReference type="SUPFAM" id="SSF53098">
    <property type="entry name" value="Ribonuclease H-like"/>
    <property type="match status" value="1"/>
</dbReference>
<dbReference type="GO" id="GO:0005634">
    <property type="term" value="C:nucleus"/>
    <property type="evidence" value="ECO:0007669"/>
    <property type="project" value="UniProtKB-ARBA"/>
</dbReference>
<dbReference type="InterPro" id="IPR050951">
    <property type="entry name" value="Retrovirus_Pol_polyprotein"/>
</dbReference>
<evidence type="ECO:0000313" key="3">
    <source>
        <dbReference type="EMBL" id="MBW0460531.1"/>
    </source>
</evidence>
<dbReference type="Proteomes" id="UP000765509">
    <property type="component" value="Unassembled WGS sequence"/>
</dbReference>
<keyword evidence="1" id="KW-0694">RNA-binding</keyword>
<proteinExistence type="predicted"/>
<comment type="caution">
    <text evidence="3">The sequence shown here is derived from an EMBL/GenBank/DDBJ whole genome shotgun (WGS) entry which is preliminary data.</text>
</comment>
<keyword evidence="4" id="KW-1185">Reference proteome</keyword>
<dbReference type="InterPro" id="IPR001584">
    <property type="entry name" value="Integrase_cat-core"/>
</dbReference>
<sequence length="367" mass="42176">MLGWKISIPEYRCNKTIVHKAGNIYKNSDGLSRWTLANTPVNPAYVPLEEEPHIPIEGINITDMGTEFFEEVRKSYKQDENCHLLTSLLAKDCKDTALVNSPDENLLRPPVRRQKTLKSKNCACWPSWRKEPIEYFHTCDRSQKANRSTGNKFGLMIHIQEQKSSCQVVHMDWVRGLPPCGDRSYNACLVIVDRYSKALIFLPCHKDDIVMNTALLLWSRVISSTGLFIDIIIHRDSKLTSSLWINLHRIFGTNYSFSTAYHPQTGGLTERIINTLGDMIRRFCAYVLKFKDSDGFTHDWCTLILELELEYKTSVHCSTGQTPPMLEKGWSPTLPEETLRKELIDIHPTASRFNIILDKVKHHAKKV</sequence>
<dbReference type="Gene3D" id="3.30.420.10">
    <property type="entry name" value="Ribonuclease H-like superfamily/Ribonuclease H"/>
    <property type="match status" value="1"/>
</dbReference>
<feature type="domain" description="Integrase catalytic" evidence="2">
    <location>
        <begin position="159"/>
        <end position="331"/>
    </location>
</feature>
<evidence type="ECO:0000313" key="4">
    <source>
        <dbReference type="Proteomes" id="UP000765509"/>
    </source>
</evidence>
<dbReference type="AlphaFoldDB" id="A0A9Q3B893"/>
<organism evidence="3 4">
    <name type="scientific">Austropuccinia psidii MF-1</name>
    <dbReference type="NCBI Taxonomy" id="1389203"/>
    <lineage>
        <taxon>Eukaryota</taxon>
        <taxon>Fungi</taxon>
        <taxon>Dikarya</taxon>
        <taxon>Basidiomycota</taxon>
        <taxon>Pucciniomycotina</taxon>
        <taxon>Pucciniomycetes</taxon>
        <taxon>Pucciniales</taxon>
        <taxon>Sphaerophragmiaceae</taxon>
        <taxon>Austropuccinia</taxon>
    </lineage>
</organism>
<dbReference type="PANTHER" id="PTHR37984:SF5">
    <property type="entry name" value="PROTEIN NYNRIN-LIKE"/>
    <property type="match status" value="1"/>
</dbReference>
<reference evidence="3" key="1">
    <citation type="submission" date="2021-03" db="EMBL/GenBank/DDBJ databases">
        <title>Draft genome sequence of rust myrtle Austropuccinia psidii MF-1, a brazilian biotype.</title>
        <authorList>
            <person name="Quecine M.C."/>
            <person name="Pachon D.M.R."/>
            <person name="Bonatelli M.L."/>
            <person name="Correr F.H."/>
            <person name="Franceschini L.M."/>
            <person name="Leite T.F."/>
            <person name="Margarido G.R.A."/>
            <person name="Almeida C.A."/>
            <person name="Ferrarezi J.A."/>
            <person name="Labate C.A."/>
        </authorList>
    </citation>
    <scope>NUCLEOTIDE SEQUENCE</scope>
    <source>
        <strain evidence="3">MF-1</strain>
    </source>
</reference>